<dbReference type="PANTHER" id="PTHR31716:SF1">
    <property type="entry name" value="PROTEIN FMC1 HOMOLOG"/>
    <property type="match status" value="1"/>
</dbReference>
<dbReference type="GO" id="GO:0005739">
    <property type="term" value="C:mitochondrion"/>
    <property type="evidence" value="ECO:0007669"/>
    <property type="project" value="TreeGrafter"/>
</dbReference>
<reference evidence="3" key="1">
    <citation type="submission" date="2020-11" db="EMBL/GenBank/DDBJ databases">
        <authorList>
            <person name="Tran Van P."/>
        </authorList>
    </citation>
    <scope>NUCLEOTIDE SEQUENCE</scope>
</reference>
<dbReference type="PANTHER" id="PTHR31716">
    <property type="entry name" value="PROTEIN FMC1 HOMOLOG"/>
    <property type="match status" value="1"/>
</dbReference>
<dbReference type="OrthoDB" id="551431at2759"/>
<sequence length="103" mass="11876">MMSSNLKLLRGLVKELRHRTRTGTAIDSPLIHFVFNQFRKFQVTSELVCRQAKEAQSTGEAYFVYLESSRKHAELLKHYHGRGERSVEDTAKLVGFKLPHDSD</sequence>
<evidence type="ECO:0000256" key="1">
    <source>
        <dbReference type="ARBA" id="ARBA00009058"/>
    </source>
</evidence>
<dbReference type="Proteomes" id="UP000678499">
    <property type="component" value="Unassembled WGS sequence"/>
</dbReference>
<name>A0A7R9GER0_9CRUS</name>
<keyword evidence="4" id="KW-1185">Reference proteome</keyword>
<comment type="similarity">
    <text evidence="1">Belongs to the FMC1 family.</text>
</comment>
<proteinExistence type="inferred from homology"/>
<accession>A0A7R9GER0</accession>
<dbReference type="InterPro" id="IPR037667">
    <property type="entry name" value="FMC1_homologue"/>
</dbReference>
<evidence type="ECO:0000313" key="4">
    <source>
        <dbReference type="Proteomes" id="UP000678499"/>
    </source>
</evidence>
<dbReference type="EMBL" id="OA883177">
    <property type="protein sequence ID" value="CAD7278169.1"/>
    <property type="molecule type" value="Genomic_DNA"/>
</dbReference>
<protein>
    <recommendedName>
        <fullName evidence="2">Protein FMC1 homolog</fullName>
    </recommendedName>
</protein>
<evidence type="ECO:0000313" key="3">
    <source>
        <dbReference type="EMBL" id="CAD7278169.1"/>
    </source>
</evidence>
<gene>
    <name evidence="3" type="ORF">NMOB1V02_LOCUS5880</name>
</gene>
<dbReference type="Pfam" id="PF13233">
    <property type="entry name" value="Complex1_LYR_2"/>
    <property type="match status" value="1"/>
</dbReference>
<dbReference type="AlphaFoldDB" id="A0A7R9GER0"/>
<evidence type="ECO:0000256" key="2">
    <source>
        <dbReference type="ARBA" id="ARBA00013846"/>
    </source>
</evidence>
<dbReference type="EMBL" id="CAJPEX010001140">
    <property type="protein sequence ID" value="CAG0918321.1"/>
    <property type="molecule type" value="Genomic_DNA"/>
</dbReference>
<organism evidence="3">
    <name type="scientific">Notodromas monacha</name>
    <dbReference type="NCBI Taxonomy" id="399045"/>
    <lineage>
        <taxon>Eukaryota</taxon>
        <taxon>Metazoa</taxon>
        <taxon>Ecdysozoa</taxon>
        <taxon>Arthropoda</taxon>
        <taxon>Crustacea</taxon>
        <taxon>Oligostraca</taxon>
        <taxon>Ostracoda</taxon>
        <taxon>Podocopa</taxon>
        <taxon>Podocopida</taxon>
        <taxon>Cypridocopina</taxon>
        <taxon>Cypridoidea</taxon>
        <taxon>Cyprididae</taxon>
        <taxon>Notodromas</taxon>
    </lineage>
</organism>